<dbReference type="PANTHER" id="PTHR42776">
    <property type="entry name" value="SERINE PEPTIDASE S9 FAMILY MEMBER"/>
    <property type="match status" value="1"/>
</dbReference>
<evidence type="ECO:0000256" key="1">
    <source>
        <dbReference type="ARBA" id="ARBA00022801"/>
    </source>
</evidence>
<dbReference type="InterPro" id="IPR011042">
    <property type="entry name" value="6-blade_b-propeller_TolB-like"/>
</dbReference>
<dbReference type="PANTHER" id="PTHR42776:SF27">
    <property type="entry name" value="DIPEPTIDYL PEPTIDASE FAMILY MEMBER 6"/>
    <property type="match status" value="1"/>
</dbReference>
<dbReference type="eggNOG" id="COG1506">
    <property type="taxonomic scope" value="Bacteria"/>
</dbReference>
<dbReference type="Pfam" id="PF00326">
    <property type="entry name" value="Peptidase_S9"/>
    <property type="match status" value="1"/>
</dbReference>
<sequence>MNAVEIDVRVFFPEPPAFAEFAPTRAVYVGDVDGRCEVFAWTSAGARQVTDRPQGTVTCAIDPTGAWVWWFDDDLTGVGRWRITPFGGGAAVDAGLPPGRAAGLAMSADGTAAVGVGHDGLSVHRRHPDGRVDLIGEFDGYATLVDLSHSGRLAVLARDPEDPVPAVVLDVATGGHLPLHLPGRSLWVAGFAPVPGDERLLLTTASDTAYRLAEWTPGGGVRELPWFESETEIAPSWYPDGRRVLLRRDRHARSELRELDLDRRTDTLLPTQRGTILAAQVQPDGDLHHVWTDTAHPPHLRTASGRRPLGGPRTTAVAGTPREVWVDTPAGPVHTLLTVPGSPPPHPTVFLLHGGPHAAAHDAYDALVSVFTGIGCAVARPNYRGSTGYGAAWRNDFSDGPGHTQLLDLAAVREHLVRAGVADEHRTAVVGTSWGGYLALLAAGVQPELWQSVAAVNPIADYAAAYRGATPAVRALDRRIFGGDPDRRPAAYAAASPMTHVAAVRAPVLVLAATDDDRCPPEQVAAYVAALSARGVEHELQWTRSGHEGHTGAVHHQVISSVVRFVATALGGRALSAPTKAG</sequence>
<keyword evidence="5" id="KW-1185">Reference proteome</keyword>
<protein>
    <submittedName>
        <fullName evidence="4">Peptidase</fullName>
    </submittedName>
</protein>
<reference evidence="4 5" key="1">
    <citation type="journal article" date="2014" name="Genome Announc.">
        <title>Draft Genome Sequence of the Antitrypanosomally Active Sponge-Associated Bacterium Actinokineospora sp. Strain EG49.</title>
        <authorList>
            <person name="Harjes J."/>
            <person name="Ryu T."/>
            <person name="Abdelmohsen U.R."/>
            <person name="Moitinho-Silva L."/>
            <person name="Horn H."/>
            <person name="Ravasi T."/>
            <person name="Hentschel U."/>
        </authorList>
    </citation>
    <scope>NUCLEOTIDE SEQUENCE [LARGE SCALE GENOMIC DNA]</scope>
    <source>
        <strain evidence="4 5">EG49</strain>
    </source>
</reference>
<evidence type="ECO:0000313" key="4">
    <source>
        <dbReference type="EMBL" id="EWC58660.1"/>
    </source>
</evidence>
<evidence type="ECO:0000313" key="5">
    <source>
        <dbReference type="Proteomes" id="UP000019277"/>
    </source>
</evidence>
<dbReference type="InterPro" id="IPR029058">
    <property type="entry name" value="AB_hydrolase_fold"/>
</dbReference>
<evidence type="ECO:0000256" key="2">
    <source>
        <dbReference type="SAM" id="MobiDB-lite"/>
    </source>
</evidence>
<dbReference type="Proteomes" id="UP000019277">
    <property type="component" value="Unassembled WGS sequence"/>
</dbReference>
<comment type="caution">
    <text evidence="4">The sequence shown here is derived from an EMBL/GenBank/DDBJ whole genome shotgun (WGS) entry which is preliminary data.</text>
</comment>
<dbReference type="Gene3D" id="2.120.10.30">
    <property type="entry name" value="TolB, C-terminal domain"/>
    <property type="match status" value="1"/>
</dbReference>
<proteinExistence type="predicted"/>
<dbReference type="SUPFAM" id="SSF53474">
    <property type="entry name" value="alpha/beta-Hydrolases"/>
    <property type="match status" value="1"/>
</dbReference>
<dbReference type="PRINTS" id="PR00862">
    <property type="entry name" value="PROLIGOPTASE"/>
</dbReference>
<dbReference type="GO" id="GO:0004252">
    <property type="term" value="F:serine-type endopeptidase activity"/>
    <property type="evidence" value="ECO:0007669"/>
    <property type="project" value="InterPro"/>
</dbReference>
<dbReference type="InterPro" id="IPR002470">
    <property type="entry name" value="Peptidase_S9A"/>
</dbReference>
<feature type="domain" description="Peptidase S9 prolyl oligopeptidase catalytic" evidence="3">
    <location>
        <begin position="367"/>
        <end position="572"/>
    </location>
</feature>
<name>W7ICZ0_9PSEU</name>
<dbReference type="InterPro" id="IPR001375">
    <property type="entry name" value="Peptidase_S9_cat"/>
</dbReference>
<organism evidence="4 5">
    <name type="scientific">Actinokineospora spheciospongiae</name>
    <dbReference type="NCBI Taxonomy" id="909613"/>
    <lineage>
        <taxon>Bacteria</taxon>
        <taxon>Bacillati</taxon>
        <taxon>Actinomycetota</taxon>
        <taxon>Actinomycetes</taxon>
        <taxon>Pseudonocardiales</taxon>
        <taxon>Pseudonocardiaceae</taxon>
        <taxon>Actinokineospora</taxon>
    </lineage>
</organism>
<dbReference type="GO" id="GO:0006508">
    <property type="term" value="P:proteolysis"/>
    <property type="evidence" value="ECO:0007669"/>
    <property type="project" value="InterPro"/>
</dbReference>
<dbReference type="AlphaFoldDB" id="W7ICZ0"/>
<dbReference type="EMBL" id="AYXG01000231">
    <property type="protein sequence ID" value="EWC58660.1"/>
    <property type="molecule type" value="Genomic_DNA"/>
</dbReference>
<dbReference type="SUPFAM" id="SSF82171">
    <property type="entry name" value="DPP6 N-terminal domain-like"/>
    <property type="match status" value="1"/>
</dbReference>
<evidence type="ECO:0000259" key="3">
    <source>
        <dbReference type="Pfam" id="PF00326"/>
    </source>
</evidence>
<feature type="region of interest" description="Disordered" evidence="2">
    <location>
        <begin position="298"/>
        <end position="317"/>
    </location>
</feature>
<gene>
    <name evidence="4" type="ORF">UO65_6014</name>
</gene>
<dbReference type="Gene3D" id="3.40.50.1820">
    <property type="entry name" value="alpha/beta hydrolase"/>
    <property type="match status" value="1"/>
</dbReference>
<keyword evidence="1" id="KW-0378">Hydrolase</keyword>
<dbReference type="PATRIC" id="fig|909613.9.peg.6015"/>
<accession>W7ICZ0</accession>
<dbReference type="STRING" id="909613.UO65_6014"/>